<evidence type="ECO:0000313" key="4">
    <source>
        <dbReference type="EMBL" id="RIV40068.1"/>
    </source>
</evidence>
<gene>
    <name evidence="4" type="ORF">D2L64_07055</name>
</gene>
<dbReference type="CDD" id="cd07814">
    <property type="entry name" value="SRPBCC_CalC_Aha1-like"/>
    <property type="match status" value="1"/>
</dbReference>
<evidence type="ECO:0000256" key="1">
    <source>
        <dbReference type="ARBA" id="ARBA00006817"/>
    </source>
</evidence>
<feature type="compositionally biased region" description="Basic residues" evidence="2">
    <location>
        <begin position="1"/>
        <end position="15"/>
    </location>
</feature>
<evidence type="ECO:0000256" key="2">
    <source>
        <dbReference type="SAM" id="MobiDB-lite"/>
    </source>
</evidence>
<dbReference type="OrthoDB" id="9805228at2"/>
<dbReference type="InterPro" id="IPR013538">
    <property type="entry name" value="ASHA1/2-like_C"/>
</dbReference>
<comment type="caution">
    <text evidence="4">The sequence shown here is derived from an EMBL/GenBank/DDBJ whole genome shotgun (WGS) entry which is preliminary data.</text>
</comment>
<protein>
    <recommendedName>
        <fullName evidence="3">Activator of Hsp90 ATPase homologue 1/2-like C-terminal domain-containing protein</fullName>
    </recommendedName>
</protein>
<dbReference type="EMBL" id="QXEC01000004">
    <property type="protein sequence ID" value="RIV40068.1"/>
    <property type="molecule type" value="Genomic_DNA"/>
</dbReference>
<feature type="region of interest" description="Disordered" evidence="2">
    <location>
        <begin position="1"/>
        <end position="32"/>
    </location>
</feature>
<name>A0A418MYJ1_9ACTN</name>
<organism evidence="4 5">
    <name type="scientific">Micromonospora radicis</name>
    <dbReference type="NCBI Taxonomy" id="1894971"/>
    <lineage>
        <taxon>Bacteria</taxon>
        <taxon>Bacillati</taxon>
        <taxon>Actinomycetota</taxon>
        <taxon>Actinomycetes</taxon>
        <taxon>Micromonosporales</taxon>
        <taxon>Micromonosporaceae</taxon>
        <taxon>Micromonospora</taxon>
    </lineage>
</organism>
<proteinExistence type="inferred from homology"/>
<keyword evidence="5" id="KW-1185">Reference proteome</keyword>
<accession>A0A418MYJ1</accession>
<dbReference type="AlphaFoldDB" id="A0A418MYJ1"/>
<comment type="similarity">
    <text evidence="1">Belongs to the AHA1 family.</text>
</comment>
<sequence>MCRREHHPLSGRRRGFAAPPRPGGSGCGPDHDHLFRETQTFLVIERPHRLVTEPVGSSPDGSTMTTRVEVTFEPDGAGTLVTVVQTGFPAVELRDFFTQEVWVDAFARIEAYPRR</sequence>
<dbReference type="InterPro" id="IPR023393">
    <property type="entry name" value="START-like_dom_sf"/>
</dbReference>
<dbReference type="Pfam" id="PF08327">
    <property type="entry name" value="AHSA1"/>
    <property type="match status" value="1"/>
</dbReference>
<dbReference type="SUPFAM" id="SSF55961">
    <property type="entry name" value="Bet v1-like"/>
    <property type="match status" value="1"/>
</dbReference>
<evidence type="ECO:0000259" key="3">
    <source>
        <dbReference type="Pfam" id="PF08327"/>
    </source>
</evidence>
<evidence type="ECO:0000313" key="5">
    <source>
        <dbReference type="Proteomes" id="UP000283832"/>
    </source>
</evidence>
<dbReference type="Proteomes" id="UP000283832">
    <property type="component" value="Unassembled WGS sequence"/>
</dbReference>
<feature type="domain" description="Activator of Hsp90 ATPase homologue 1/2-like C-terminal" evidence="3">
    <location>
        <begin position="36"/>
        <end position="112"/>
    </location>
</feature>
<dbReference type="Gene3D" id="3.30.530.20">
    <property type="match status" value="1"/>
</dbReference>
<reference evidence="4 5" key="1">
    <citation type="submission" date="2018-08" db="EMBL/GenBank/DDBJ databases">
        <title>Jishengella sp. nov., isolated from a root of Azadirachta indica A. Juss. var. siamensis Valenton.</title>
        <authorList>
            <person name="Kuncharoen N."/>
            <person name="Tanasupawat S."/>
            <person name="Kudo T."/>
            <person name="Ohkuma M."/>
        </authorList>
    </citation>
    <scope>NUCLEOTIDE SEQUENCE [LARGE SCALE GENOMIC DNA]</scope>
    <source>
        <strain evidence="4 5">AZ1-13</strain>
    </source>
</reference>